<evidence type="ECO:0000313" key="2">
    <source>
        <dbReference type="EMBL" id="WAV91956.1"/>
    </source>
</evidence>
<dbReference type="Pfam" id="PF03883">
    <property type="entry name" value="H2O2_YaaD"/>
    <property type="match status" value="1"/>
</dbReference>
<evidence type="ECO:0000256" key="1">
    <source>
        <dbReference type="HAMAP-Rule" id="MF_00652"/>
    </source>
</evidence>
<reference evidence="2" key="1">
    <citation type="journal article" date="2022" name="Front. Microbiol.">
        <title>New perspectives on an old grouping: The genomic and phenotypic variability of Oxalobacter formigenes and the implications for calcium oxalate stone prevention.</title>
        <authorList>
            <person name="Chmiel J.A."/>
            <person name="Carr C."/>
            <person name="Stuivenberg G.A."/>
            <person name="Venema R."/>
            <person name="Chanyi R.M."/>
            <person name="Al K.F."/>
            <person name="Giguere D."/>
            <person name="Say H."/>
            <person name="Akouris P.P."/>
            <person name="Dominguez Romero S.A."/>
            <person name="Kwong A."/>
            <person name="Tai V."/>
            <person name="Koval S.F."/>
            <person name="Razvi H."/>
            <person name="Bjazevic J."/>
            <person name="Burton J.P."/>
        </authorList>
    </citation>
    <scope>NUCLEOTIDE SEQUENCE</scope>
    <source>
        <strain evidence="2">OxK</strain>
    </source>
</reference>
<dbReference type="EMBL" id="CP098251">
    <property type="protein sequence ID" value="WAV91956.1"/>
    <property type="molecule type" value="Genomic_DNA"/>
</dbReference>
<organism evidence="2">
    <name type="scientific">Oxalobacter aliiformigenes</name>
    <dbReference type="NCBI Taxonomy" id="2946593"/>
    <lineage>
        <taxon>Bacteria</taxon>
        <taxon>Pseudomonadati</taxon>
        <taxon>Pseudomonadota</taxon>
        <taxon>Betaproteobacteria</taxon>
        <taxon>Burkholderiales</taxon>
        <taxon>Oxalobacteraceae</taxon>
        <taxon>Oxalobacter</taxon>
    </lineage>
</organism>
<dbReference type="Proteomes" id="UP001164819">
    <property type="component" value="Chromosome"/>
</dbReference>
<dbReference type="InterPro" id="IPR005583">
    <property type="entry name" value="YaaA"/>
</dbReference>
<dbReference type="GO" id="GO:0033194">
    <property type="term" value="P:response to hydroperoxide"/>
    <property type="evidence" value="ECO:0007669"/>
    <property type="project" value="TreeGrafter"/>
</dbReference>
<dbReference type="AlphaFoldDB" id="A0A9E9LCP1"/>
<dbReference type="GO" id="GO:0005829">
    <property type="term" value="C:cytosol"/>
    <property type="evidence" value="ECO:0007669"/>
    <property type="project" value="TreeGrafter"/>
</dbReference>
<protein>
    <recommendedName>
        <fullName evidence="1">UPF0246 protein NB646_04325</fullName>
    </recommendedName>
</protein>
<accession>A0A9E9LCP1</accession>
<dbReference type="RefSeq" id="WP_269316275.1">
    <property type="nucleotide sequence ID" value="NZ_CP098251.1"/>
</dbReference>
<dbReference type="PANTHER" id="PTHR30283:SF4">
    <property type="entry name" value="PEROXIDE STRESS RESISTANCE PROTEIN YAAA"/>
    <property type="match status" value="1"/>
</dbReference>
<proteinExistence type="inferred from homology"/>
<dbReference type="PANTHER" id="PTHR30283">
    <property type="entry name" value="PEROXIDE STRESS RESPONSE PROTEIN YAAA"/>
    <property type="match status" value="1"/>
</dbReference>
<gene>
    <name evidence="2" type="ORF">NB646_04325</name>
</gene>
<comment type="similarity">
    <text evidence="1">Belongs to the UPF0246 family.</text>
</comment>
<dbReference type="HAMAP" id="MF_00652">
    <property type="entry name" value="UPF0246"/>
    <property type="match status" value="1"/>
</dbReference>
<sequence length="261" mass="29463">MTMLVILSPSKRQRFPENVTDDPLQKKLFGRPEWMSKAEKVAKIMKACSPHELARILKASDTIAVTEAGHFNDWDSQAVYPKARPAVMTFDGDVYRALDAGTLTEKGWGYLNGHLRILSALYGVLKPFDLIQPYRVSFEATAVRPEGKSLYDYWKKPVTDSLNRALETSDSRVLVNLASAEFARVVDREALDGEMITPVFQEMRQGKPRVMGLYAKKARGMMTRYAAERGITDAEDLKSFDLGGYAFHAASSKDNIWVFRR</sequence>
<name>A0A9E9LCP1_9BURK</name>